<organism evidence="2 3">
    <name type="scientific">Corynespora cassiicola Philippines</name>
    <dbReference type="NCBI Taxonomy" id="1448308"/>
    <lineage>
        <taxon>Eukaryota</taxon>
        <taxon>Fungi</taxon>
        <taxon>Dikarya</taxon>
        <taxon>Ascomycota</taxon>
        <taxon>Pezizomycotina</taxon>
        <taxon>Dothideomycetes</taxon>
        <taxon>Pleosporomycetidae</taxon>
        <taxon>Pleosporales</taxon>
        <taxon>Corynesporascaceae</taxon>
        <taxon>Corynespora</taxon>
    </lineage>
</organism>
<evidence type="ECO:0000256" key="1">
    <source>
        <dbReference type="SAM" id="Phobius"/>
    </source>
</evidence>
<evidence type="ECO:0000313" key="3">
    <source>
        <dbReference type="Proteomes" id="UP000240883"/>
    </source>
</evidence>
<feature type="transmembrane region" description="Helical" evidence="1">
    <location>
        <begin position="69"/>
        <end position="87"/>
    </location>
</feature>
<evidence type="ECO:0000313" key="2">
    <source>
        <dbReference type="EMBL" id="PSN72024.1"/>
    </source>
</evidence>
<feature type="transmembrane region" description="Helical" evidence="1">
    <location>
        <begin position="93"/>
        <end position="111"/>
    </location>
</feature>
<gene>
    <name evidence="2" type="ORF">BS50DRAFT_241359</name>
</gene>
<feature type="transmembrane region" description="Helical" evidence="1">
    <location>
        <begin position="123"/>
        <end position="140"/>
    </location>
</feature>
<dbReference type="Proteomes" id="UP000240883">
    <property type="component" value="Unassembled WGS sequence"/>
</dbReference>
<dbReference type="EMBL" id="KZ678130">
    <property type="protein sequence ID" value="PSN72024.1"/>
    <property type="molecule type" value="Genomic_DNA"/>
</dbReference>
<keyword evidence="1" id="KW-1133">Transmembrane helix</keyword>
<accession>A0A2T2P2X0</accession>
<keyword evidence="1" id="KW-0812">Transmembrane</keyword>
<reference evidence="2 3" key="1">
    <citation type="journal article" date="2018" name="Front. Microbiol.">
        <title>Genome-Wide Analysis of Corynespora cassiicola Leaf Fall Disease Putative Effectors.</title>
        <authorList>
            <person name="Lopez D."/>
            <person name="Ribeiro S."/>
            <person name="Label P."/>
            <person name="Fumanal B."/>
            <person name="Venisse J.S."/>
            <person name="Kohler A."/>
            <person name="de Oliveira R.R."/>
            <person name="Labutti K."/>
            <person name="Lipzen A."/>
            <person name="Lail K."/>
            <person name="Bauer D."/>
            <person name="Ohm R.A."/>
            <person name="Barry K.W."/>
            <person name="Spatafora J."/>
            <person name="Grigoriev I.V."/>
            <person name="Martin F.M."/>
            <person name="Pujade-Renaud V."/>
        </authorList>
    </citation>
    <scope>NUCLEOTIDE SEQUENCE [LARGE SCALE GENOMIC DNA]</scope>
    <source>
        <strain evidence="2 3">Philippines</strain>
    </source>
</reference>
<dbReference type="AlphaFoldDB" id="A0A2T2P2X0"/>
<sequence length="144" mass="14433">MNGRRRPYVGHLEVNGTVRVEDVVEQVAIVIVTGKLGLQGSLELERGGGGLQLGVDVLRATHGGDAVQVLHAVVLHLLAVVVGQGLLLEVRVVGGSAAGLAVGVLGSAVAQTHGAGRLREGRVVVSVVGVAGVVVVGRALPAAV</sequence>
<proteinExistence type="predicted"/>
<keyword evidence="3" id="KW-1185">Reference proteome</keyword>
<protein>
    <submittedName>
        <fullName evidence="2">Uncharacterized protein</fullName>
    </submittedName>
</protein>
<name>A0A2T2P2X0_CORCC</name>
<keyword evidence="1" id="KW-0472">Membrane</keyword>